<proteinExistence type="predicted"/>
<gene>
    <name evidence="2" type="ORF">NA56DRAFT_579451</name>
</gene>
<sequence length="1110" mass="124458">MDEALRDLLEEIIAEPYGDVAYEERDERLKTLVFQVASEHVEHSKIPQLLFGWSARLYELYQEDRENANLLEIAVICGHGALQTLPDEPLDHLTVLYHLGAMMKELFDHSGEKADLDAAVEAARGVWAKFPEDSQRSSTPRAALEILAATLNLRYSEFRDLSDLNEALQLFEKYDYLTPELLEIQAQTYESLYERNGLLSEIDKAIEITEEVVELASQDHLNQATALRNLSRRFLCRYRNTSEQSNLDKAIHHAKRAVQLSKSSEDVCARCLSSLSASLASQYDRTGGEKIISEAIEKAQEALDLPSQRGRRTRAVWMNDLSAAYLSRYVREQELLDADQAVLLAKQALDIDLKWNSQRLVSSNLLLFALSKKFERSREKKVYEEATQVAQHIMSCTPEGDPVRGLADLNLGWLLQCQYKNTFNILDLNKAIEAAKRAITLIPEQNPAYARALSNLGRGLFCLYEKTTMVTEMGSAIEVYQRAVSLTPDVFNEKVLRLKDLATAYAKRYKDAPIGMKDNADWDKALNSFKTASQNIQGLPLDRIECARGAISLYVSKGEWNEARTLAEEILKLVPHACRRYTSREAQRHAINQVSGIASLAASLSLQAEEAGIALQQLEFGRGLILGYTIDDRSDLLALRRDHQDLARRYESLRYQVDADEIEDYRTAALPEDLVNKWSEGIPGQLTREWKEEIARELGKQRREALAEIEICADKIRQLSGYERFQMSREIDELKRQAIEGPILVVNVSDIRADAIILTPSEVRAIQLPEELLKGAPPFSTHTSTHLIAVTDNRKATVIEEEPIGAFCSWLWTNCVRLVLNELETMGYLSSKTSQCPRVWWIGCGMASSFPFHAAGVDFGPSSLENTLSRVVPSYAPTVKALVHSRLRASIPITDNAAKNDVNSILLVTMPTTVGQKNLPGVDKERNAIHASCHGVYGVKELRLPTARSVLEELDQSKIAHFACHGLSDPMNPYESHLLLQKEVDGKATLDKLTMLEVSKLTAEQQLWVAFLSACSTVQVEANEFADEGLHLASAFQVAGFAHVIGALWSANDDACARIAGEFYTELIKKNKKEVGQRVVAEALWQALMRIRSEPNSDFSLWAPFVHIGA</sequence>
<dbReference type="AlphaFoldDB" id="A0A2J6PSW1"/>
<organism evidence="2 3">
    <name type="scientific">Hyaloscypha hepaticicola</name>
    <dbReference type="NCBI Taxonomy" id="2082293"/>
    <lineage>
        <taxon>Eukaryota</taxon>
        <taxon>Fungi</taxon>
        <taxon>Dikarya</taxon>
        <taxon>Ascomycota</taxon>
        <taxon>Pezizomycotina</taxon>
        <taxon>Leotiomycetes</taxon>
        <taxon>Helotiales</taxon>
        <taxon>Hyaloscyphaceae</taxon>
        <taxon>Hyaloscypha</taxon>
    </lineage>
</organism>
<evidence type="ECO:0000313" key="2">
    <source>
        <dbReference type="EMBL" id="PMD17115.1"/>
    </source>
</evidence>
<dbReference type="PANTHER" id="PTHR10098:SF108">
    <property type="entry name" value="TETRATRICOPEPTIDE REPEAT PROTEIN 28"/>
    <property type="match status" value="1"/>
</dbReference>
<dbReference type="Pfam" id="PF12770">
    <property type="entry name" value="CHAT"/>
    <property type="match status" value="1"/>
</dbReference>
<dbReference type="InterPro" id="IPR024983">
    <property type="entry name" value="CHAT_dom"/>
</dbReference>
<accession>A0A2J6PSW1</accession>
<evidence type="ECO:0000259" key="1">
    <source>
        <dbReference type="Pfam" id="PF12770"/>
    </source>
</evidence>
<dbReference type="EMBL" id="KZ613501">
    <property type="protein sequence ID" value="PMD17115.1"/>
    <property type="molecule type" value="Genomic_DNA"/>
</dbReference>
<dbReference type="SUPFAM" id="SSF48452">
    <property type="entry name" value="TPR-like"/>
    <property type="match status" value="2"/>
</dbReference>
<name>A0A2J6PSW1_9HELO</name>
<dbReference type="OrthoDB" id="9991317at2759"/>
<feature type="domain" description="CHAT" evidence="1">
    <location>
        <begin position="807"/>
        <end position="1110"/>
    </location>
</feature>
<dbReference type="Gene3D" id="1.25.40.10">
    <property type="entry name" value="Tetratricopeptide repeat domain"/>
    <property type="match status" value="2"/>
</dbReference>
<evidence type="ECO:0000313" key="3">
    <source>
        <dbReference type="Proteomes" id="UP000235672"/>
    </source>
</evidence>
<dbReference type="STRING" id="1745343.A0A2J6PSW1"/>
<dbReference type="InterPro" id="IPR011990">
    <property type="entry name" value="TPR-like_helical_dom_sf"/>
</dbReference>
<keyword evidence="3" id="KW-1185">Reference proteome</keyword>
<reference evidence="2 3" key="1">
    <citation type="submission" date="2016-05" db="EMBL/GenBank/DDBJ databases">
        <title>A degradative enzymes factory behind the ericoid mycorrhizal symbiosis.</title>
        <authorList>
            <consortium name="DOE Joint Genome Institute"/>
            <person name="Martino E."/>
            <person name="Morin E."/>
            <person name="Grelet G."/>
            <person name="Kuo A."/>
            <person name="Kohler A."/>
            <person name="Daghino S."/>
            <person name="Barry K."/>
            <person name="Choi C."/>
            <person name="Cichocki N."/>
            <person name="Clum A."/>
            <person name="Copeland A."/>
            <person name="Hainaut M."/>
            <person name="Haridas S."/>
            <person name="Labutti K."/>
            <person name="Lindquist E."/>
            <person name="Lipzen A."/>
            <person name="Khouja H.-R."/>
            <person name="Murat C."/>
            <person name="Ohm R."/>
            <person name="Olson A."/>
            <person name="Spatafora J."/>
            <person name="Veneault-Fourrey C."/>
            <person name="Henrissat B."/>
            <person name="Grigoriev I."/>
            <person name="Martin F."/>
            <person name="Perotto S."/>
        </authorList>
    </citation>
    <scope>NUCLEOTIDE SEQUENCE [LARGE SCALE GENOMIC DNA]</scope>
    <source>
        <strain evidence="2 3">UAMH 7357</strain>
    </source>
</reference>
<dbReference type="Proteomes" id="UP000235672">
    <property type="component" value="Unassembled WGS sequence"/>
</dbReference>
<protein>
    <recommendedName>
        <fullName evidence="1">CHAT domain-containing protein</fullName>
    </recommendedName>
</protein>
<dbReference type="PANTHER" id="PTHR10098">
    <property type="entry name" value="RAPSYN-RELATED"/>
    <property type="match status" value="1"/>
</dbReference>